<dbReference type="Proteomes" id="UP000259236">
    <property type="component" value="Chromosome"/>
</dbReference>
<dbReference type="EMBL" id="CP029332">
    <property type="protein sequence ID" value="AXO23868.1"/>
    <property type="molecule type" value="Genomic_DNA"/>
</dbReference>
<proteinExistence type="predicted"/>
<sequence>MAGDVVAGSAAFGWSPIPKVRKRRRRWLVLSAAAGATLLAVAAFVVVTLVDVNRGQAGGSAGEAVKSYLEALARGDAATALSYGIDQPTNAEFLTGDILKRQIAQWPIRNIKILHDNSGAPEAALSMAHVHVVATFGSETSDAVVDLRLDHKRWKLASAAIKFTPGLGASMGNAAAKTVTLFGKLVSDSTVYVFPGWIDIGTTNPYMMAMVQPLLLDQLTMAAPYWVHPDFALSDRGRDVVRAQLAATIGECQKSNLLAPLPLGCPVHLDPSGSVEGNTEWGAADVSAVKLDTLEPYRLTLNFSGQITVPVIVTTPDGKTRRSDATGFVSGTADMAKTPPALTFR</sequence>
<feature type="transmembrane region" description="Helical" evidence="1">
    <location>
        <begin position="27"/>
        <end position="50"/>
    </location>
</feature>
<accession>A0A3B6XB19</accession>
<reference evidence="2 3" key="1">
    <citation type="submission" date="2018-05" db="EMBL/GenBank/DDBJ databases">
        <title>Sequencing and annotation of Mycobacterium avium strain 109 (MAC109).</title>
        <authorList>
            <person name="Matern W.M."/>
            <person name="Bader J.S."/>
            <person name="Karakousis P.C."/>
        </authorList>
    </citation>
    <scope>NUCLEOTIDE SEQUENCE [LARGE SCALE GENOMIC DNA]</scope>
    <source>
        <strain evidence="2 3">MAC109</strain>
    </source>
</reference>
<name>A0A3B6XB19_MYCAV</name>
<protein>
    <submittedName>
        <fullName evidence="2">Uncharacterized protein</fullName>
    </submittedName>
</protein>
<keyword evidence="1" id="KW-1133">Transmembrane helix</keyword>
<evidence type="ECO:0000313" key="2">
    <source>
        <dbReference type="EMBL" id="AXO23868.1"/>
    </source>
</evidence>
<evidence type="ECO:0000313" key="3">
    <source>
        <dbReference type="Proteomes" id="UP000259236"/>
    </source>
</evidence>
<keyword evidence="1" id="KW-0812">Transmembrane</keyword>
<dbReference type="AlphaFoldDB" id="A0A3B6XB19"/>
<gene>
    <name evidence="2" type="ORF">DFS55_15745</name>
</gene>
<organism evidence="2 3">
    <name type="scientific">Mycobacterium avium subsp. hominissuis</name>
    <dbReference type="NCBI Taxonomy" id="439334"/>
    <lineage>
        <taxon>Bacteria</taxon>
        <taxon>Bacillati</taxon>
        <taxon>Actinomycetota</taxon>
        <taxon>Actinomycetes</taxon>
        <taxon>Mycobacteriales</taxon>
        <taxon>Mycobacteriaceae</taxon>
        <taxon>Mycobacterium</taxon>
        <taxon>Mycobacterium avium complex (MAC)</taxon>
    </lineage>
</organism>
<evidence type="ECO:0000256" key="1">
    <source>
        <dbReference type="SAM" id="Phobius"/>
    </source>
</evidence>
<keyword evidence="1" id="KW-0472">Membrane</keyword>